<gene>
    <name evidence="1" type="ORF">COU30_01105</name>
</gene>
<dbReference type="Proteomes" id="UP000228528">
    <property type="component" value="Unassembled WGS sequence"/>
</dbReference>
<proteinExistence type="predicted"/>
<protein>
    <submittedName>
        <fullName evidence="1">Uncharacterized protein</fullName>
    </submittedName>
</protein>
<reference evidence="2" key="1">
    <citation type="submission" date="2017-09" db="EMBL/GenBank/DDBJ databases">
        <title>Depth-based differentiation of microbial function through sediment-hosted aquifers and enrichment of novel symbionts in the deep terrestrial subsurface.</title>
        <authorList>
            <person name="Probst A.J."/>
            <person name="Ladd B."/>
            <person name="Jarett J.K."/>
            <person name="Geller-Mcgrath D.E."/>
            <person name="Sieber C.M.K."/>
            <person name="Emerson J.B."/>
            <person name="Anantharaman K."/>
            <person name="Thomas B.C."/>
            <person name="Malmstrom R."/>
            <person name="Stieglmeier M."/>
            <person name="Klingl A."/>
            <person name="Woyke T."/>
            <person name="Ryan C.M."/>
            <person name="Banfield J.F."/>
        </authorList>
    </citation>
    <scope>NUCLEOTIDE SEQUENCE [LARGE SCALE GENOMIC DNA]</scope>
</reference>
<organism evidence="1 2">
    <name type="scientific">Candidatus Magasanikbacteria bacterium CG10_big_fil_rev_8_21_14_0_10_38_6</name>
    <dbReference type="NCBI Taxonomy" id="1974647"/>
    <lineage>
        <taxon>Bacteria</taxon>
        <taxon>Candidatus Magasanikiibacteriota</taxon>
    </lineage>
</organism>
<sequence>MKQIVCGKSFVVTLLHSLFKLCNNVLAKDKLNKLNFGATSKRAAPFTTKREKKMTSIKKTFAAILNALLWGNIPPYQICEKSDREARLLSLPLEITAAGGYLKSHRDLNIAVEGLIRERPSSVEEIISEVNRRFSLEERSNIVNGLAVVHWEDADLPKIRAENFRGMKKKRARMSA</sequence>
<comment type="caution">
    <text evidence="1">The sequence shown here is derived from an EMBL/GenBank/DDBJ whole genome shotgun (WGS) entry which is preliminary data.</text>
</comment>
<name>A0A2M6P1S2_9BACT</name>
<dbReference type="EMBL" id="PFBW01000047">
    <property type="protein sequence ID" value="PIR77683.1"/>
    <property type="molecule type" value="Genomic_DNA"/>
</dbReference>
<accession>A0A2M6P1S2</accession>
<evidence type="ECO:0000313" key="2">
    <source>
        <dbReference type="Proteomes" id="UP000228528"/>
    </source>
</evidence>
<dbReference type="AlphaFoldDB" id="A0A2M6P1S2"/>
<evidence type="ECO:0000313" key="1">
    <source>
        <dbReference type="EMBL" id="PIR77683.1"/>
    </source>
</evidence>